<dbReference type="AlphaFoldDB" id="A0AAN8KGT8"/>
<organism evidence="4 5">
    <name type="scientific">Patella caerulea</name>
    <name type="common">Rayed Mediterranean limpet</name>
    <dbReference type="NCBI Taxonomy" id="87958"/>
    <lineage>
        <taxon>Eukaryota</taxon>
        <taxon>Metazoa</taxon>
        <taxon>Spiralia</taxon>
        <taxon>Lophotrochozoa</taxon>
        <taxon>Mollusca</taxon>
        <taxon>Gastropoda</taxon>
        <taxon>Patellogastropoda</taxon>
        <taxon>Patelloidea</taxon>
        <taxon>Patellidae</taxon>
        <taxon>Patella</taxon>
    </lineage>
</organism>
<comment type="similarity">
    <text evidence="1">Belongs to the bacterial ribosomal protein bS21 family.</text>
</comment>
<proteinExistence type="inferred from homology"/>
<protein>
    <recommendedName>
        <fullName evidence="6">Mitochondrial ribosomal protein S21</fullName>
    </recommendedName>
</protein>
<evidence type="ECO:0000256" key="3">
    <source>
        <dbReference type="ARBA" id="ARBA00023274"/>
    </source>
</evidence>
<sequence length="87" mass="10656">MSRNHVRMIAKTVFVKNNNVDAAANVLDGILRKDKILDNIRRNRYYEKPYLKRQRLSFERCKRIYNTDMQKKIAFVMRKNREDPWPR</sequence>
<dbReference type="GO" id="GO:0005840">
    <property type="term" value="C:ribosome"/>
    <property type="evidence" value="ECO:0007669"/>
    <property type="project" value="UniProtKB-KW"/>
</dbReference>
<dbReference type="PANTHER" id="PTHR21109:SF0">
    <property type="entry name" value="SMALL RIBOSOMAL SUBUNIT PROTEIN BS21M"/>
    <property type="match status" value="1"/>
</dbReference>
<evidence type="ECO:0000256" key="1">
    <source>
        <dbReference type="ARBA" id="ARBA00006640"/>
    </source>
</evidence>
<dbReference type="NCBIfam" id="TIGR00030">
    <property type="entry name" value="S21p"/>
    <property type="match status" value="1"/>
</dbReference>
<dbReference type="PANTHER" id="PTHR21109">
    <property type="entry name" value="MITOCHONDRIAL 28S RIBOSOMAL PROTEIN S21"/>
    <property type="match status" value="1"/>
</dbReference>
<comment type="caution">
    <text evidence="4">The sequence shown here is derived from an EMBL/GenBank/DDBJ whole genome shotgun (WGS) entry which is preliminary data.</text>
</comment>
<evidence type="ECO:0008006" key="6">
    <source>
        <dbReference type="Google" id="ProtNLM"/>
    </source>
</evidence>
<name>A0AAN8KGT8_PATCE</name>
<dbReference type="GO" id="GO:0003735">
    <property type="term" value="F:structural constituent of ribosome"/>
    <property type="evidence" value="ECO:0007669"/>
    <property type="project" value="InterPro"/>
</dbReference>
<keyword evidence="3" id="KW-0687">Ribonucleoprotein</keyword>
<dbReference type="GO" id="GO:1990904">
    <property type="term" value="C:ribonucleoprotein complex"/>
    <property type="evidence" value="ECO:0007669"/>
    <property type="project" value="UniProtKB-KW"/>
</dbReference>
<evidence type="ECO:0000256" key="2">
    <source>
        <dbReference type="ARBA" id="ARBA00022980"/>
    </source>
</evidence>
<reference evidence="4 5" key="1">
    <citation type="submission" date="2024-01" db="EMBL/GenBank/DDBJ databases">
        <title>The genome of the rayed Mediterranean limpet Patella caerulea (Linnaeus, 1758).</title>
        <authorList>
            <person name="Anh-Thu Weber A."/>
            <person name="Halstead-Nussloch G."/>
        </authorList>
    </citation>
    <scope>NUCLEOTIDE SEQUENCE [LARGE SCALE GENOMIC DNA]</scope>
    <source>
        <strain evidence="4">AATW-2023a</strain>
        <tissue evidence="4">Whole specimen</tissue>
    </source>
</reference>
<gene>
    <name evidence="4" type="ORF">SNE40_003600</name>
</gene>
<dbReference type="Pfam" id="PF01165">
    <property type="entry name" value="Ribosomal_S21"/>
    <property type="match status" value="1"/>
</dbReference>
<dbReference type="EMBL" id="JAZGQO010000002">
    <property type="protein sequence ID" value="KAK6192054.1"/>
    <property type="molecule type" value="Genomic_DNA"/>
</dbReference>
<evidence type="ECO:0000313" key="5">
    <source>
        <dbReference type="Proteomes" id="UP001347796"/>
    </source>
</evidence>
<dbReference type="Proteomes" id="UP001347796">
    <property type="component" value="Unassembled WGS sequence"/>
</dbReference>
<accession>A0AAN8KGT8</accession>
<keyword evidence="2" id="KW-0689">Ribosomal protein</keyword>
<keyword evidence="5" id="KW-1185">Reference proteome</keyword>
<dbReference type="GO" id="GO:0006412">
    <property type="term" value="P:translation"/>
    <property type="evidence" value="ECO:0007669"/>
    <property type="project" value="InterPro"/>
</dbReference>
<evidence type="ECO:0000313" key="4">
    <source>
        <dbReference type="EMBL" id="KAK6192054.1"/>
    </source>
</evidence>
<dbReference type="InterPro" id="IPR001911">
    <property type="entry name" value="Ribosomal_bS21"/>
</dbReference>